<organism evidence="12 13">
    <name type="scientific">Plakobranchus ocellatus</name>
    <dbReference type="NCBI Taxonomy" id="259542"/>
    <lineage>
        <taxon>Eukaryota</taxon>
        <taxon>Metazoa</taxon>
        <taxon>Spiralia</taxon>
        <taxon>Lophotrochozoa</taxon>
        <taxon>Mollusca</taxon>
        <taxon>Gastropoda</taxon>
        <taxon>Heterobranchia</taxon>
        <taxon>Euthyneura</taxon>
        <taxon>Panpulmonata</taxon>
        <taxon>Sacoglossa</taxon>
        <taxon>Placobranchoidea</taxon>
        <taxon>Plakobranchidae</taxon>
        <taxon>Plakobranchus</taxon>
    </lineage>
</organism>
<keyword evidence="7" id="KW-0456">Lyase</keyword>
<evidence type="ECO:0000313" key="12">
    <source>
        <dbReference type="EMBL" id="GFO20248.1"/>
    </source>
</evidence>
<feature type="domain" description="Protein kinase" evidence="11">
    <location>
        <begin position="423"/>
        <end position="779"/>
    </location>
</feature>
<evidence type="ECO:0000256" key="5">
    <source>
        <dbReference type="ARBA" id="ARBA00022989"/>
    </source>
</evidence>
<name>A0AAV4BN73_9GAST</name>
<accession>A0AAV4BN73</accession>
<keyword evidence="13" id="KW-1185">Reference proteome</keyword>
<dbReference type="PANTHER" id="PTHR11920:SF501">
    <property type="entry name" value="GUANYLATE CYCLASE 32E"/>
    <property type="match status" value="1"/>
</dbReference>
<dbReference type="PANTHER" id="PTHR11920">
    <property type="entry name" value="GUANYLYL CYCLASE"/>
    <property type="match status" value="1"/>
</dbReference>
<feature type="compositionally biased region" description="Polar residues" evidence="9">
    <location>
        <begin position="1046"/>
        <end position="1082"/>
    </location>
</feature>
<protein>
    <recommendedName>
        <fullName evidence="2">guanylate cyclase</fullName>
        <ecNumber evidence="2">4.6.1.2</ecNumber>
    </recommendedName>
</protein>
<dbReference type="Gene3D" id="3.40.50.2300">
    <property type="match status" value="1"/>
</dbReference>
<dbReference type="EMBL" id="BLXT01005154">
    <property type="protein sequence ID" value="GFO20248.1"/>
    <property type="molecule type" value="Genomic_DNA"/>
</dbReference>
<dbReference type="GO" id="GO:0001653">
    <property type="term" value="F:peptide receptor activity"/>
    <property type="evidence" value="ECO:0007669"/>
    <property type="project" value="TreeGrafter"/>
</dbReference>
<evidence type="ECO:0000256" key="3">
    <source>
        <dbReference type="ARBA" id="ARBA00022692"/>
    </source>
</evidence>
<dbReference type="SUPFAM" id="SSF53822">
    <property type="entry name" value="Periplasmic binding protein-like I"/>
    <property type="match status" value="1"/>
</dbReference>
<feature type="region of interest" description="Disordered" evidence="9">
    <location>
        <begin position="1184"/>
        <end position="1231"/>
    </location>
</feature>
<dbReference type="InterPro" id="IPR028082">
    <property type="entry name" value="Peripla_BP_I"/>
</dbReference>
<feature type="compositionally biased region" description="Polar residues" evidence="9">
    <location>
        <begin position="1000"/>
        <end position="1037"/>
    </location>
</feature>
<feature type="region of interest" description="Disordered" evidence="9">
    <location>
        <begin position="1"/>
        <end position="23"/>
    </location>
</feature>
<dbReference type="EC" id="4.6.1.2" evidence="2"/>
<evidence type="ECO:0000259" key="11">
    <source>
        <dbReference type="PROSITE" id="PS50011"/>
    </source>
</evidence>
<feature type="compositionally biased region" description="Polar residues" evidence="9">
    <location>
        <begin position="714"/>
        <end position="725"/>
    </location>
</feature>
<dbReference type="GO" id="GO:0005524">
    <property type="term" value="F:ATP binding"/>
    <property type="evidence" value="ECO:0007669"/>
    <property type="project" value="InterPro"/>
</dbReference>
<evidence type="ECO:0000313" key="13">
    <source>
        <dbReference type="Proteomes" id="UP000735302"/>
    </source>
</evidence>
<feature type="region of interest" description="Disordered" evidence="9">
    <location>
        <begin position="676"/>
        <end position="698"/>
    </location>
</feature>
<dbReference type="InterPro" id="IPR000719">
    <property type="entry name" value="Prot_kinase_dom"/>
</dbReference>
<dbReference type="InterPro" id="IPR011009">
    <property type="entry name" value="Kinase-like_dom_sf"/>
</dbReference>
<evidence type="ECO:0000256" key="2">
    <source>
        <dbReference type="ARBA" id="ARBA00012202"/>
    </source>
</evidence>
<sequence>MYRISQAGAERSSVNRHPLARTAPKIRESPDFSAVREKGYQFQTSIYNVPCDPSNAFTEMMDIFSNKGGYQFVQNAFARIELGGVEVRRWTIESTSTIGSAEFHQHLQQEAIHTRVYILLMYPEGVVHFMQEAQRANLTDAQYGNVFMVVDFAGSHNKIDPGDGGSMTFLEGLLDVTYDVQPESQGFQNFLSQILDLSQITVNPNCSNYEYGIHPLLVSDGIFVIAGAFNSSLAMNISIREGAAIANITHGATFQGLYHVVEMDGMATRRPKFMLHNIQGGCYTPVARTEADGSGLRFLSSNIVWPGGGTVTPLGQPDCGWMGELCPSGSGETAFLTGVSIGSSVFLLLISIIIVVIYLWRRNVKQSRLLATDWLMEWDEIEARLIYPSESSHVGTGSSTLLGARAGSMDSLSTLRSEGSGHLANGPGRGDGMGGAQSAAPTTATMSPGHSFRCPVVKMDVEGIWAIKFIRKHSLSLTQLVKKELNLVRSLKHQNINVFMGACVKPGHISVMWSYSPKGSLLDLIHSGIFKMDLMFQLSFAQDIIKGLAYIHKSELGCHGRLKSTNVVVDAGLTCKLTDVHMPRLREGEQELPEDDPNYWFQHVWTAPEELRARPDVDVQKADIYSYGIVLYEIMLKRKPYVSESKTGSFLQPQWQSVIECVREPGKLTEHLERSAADNIPEEAEGTGSSSDKCSSVTVGQSASKGLDFLEARSNPSPATPSSARCSHCPENHQSTSYWKSFLYHYQRNKRSFLYSRANSRSPAIGPNIFEIGQSQTYAKFYKRSKSASLTIPDDGGIEATNAVPFSRTLSMTPALLQERYPNEMFGTCRRTSSDSPCKLHAHGASLEMCVASPKLSTLSVFQTVPAVDSRLSVGLSSESLSPCHHNQPCPLSARQASALPPTTSAYQKSISSSGQQKLCRVAPCPVEANILHSMLVSDAQTSGQTPDVIRHKHLSHVLDEEDSVFCDANRPFSSETLHGGRKTDNAIAHEQKDALMVTNQQSGLDQLRSRTLTNSSDTRSFSWNSEDQEQEVSQPAESRKLFGQPLNTVSPKDGHSSSQGLSWLSNPRQPNHQSLDTSNSQRQKKAGIPGKAASSEDQHLKPESLPYSQSSLTLAVVPPIDRSVKPASSVHQPATPALCCCPLPKMRTSTNGFNRTHKSERDLHIGINNLDHLSAEVNARGRLQESGRSNNGDVSDLKQDASHQSIGDHRLLTSANSTRTPSFQRTPTGCGPLPAAAEMVVLMRPEIPCWHRSSSLSARSAGMPGQARGRVMSVDRSRLDIRSANPGDERGSFRETFSRSSFYNRRGLGSAIGAGGGGRVGVKVDQECEILDLMRLCWSEDPDQRPSADAILKKLRSLTTGR</sequence>
<dbReference type="SUPFAM" id="SSF56112">
    <property type="entry name" value="Protein kinase-like (PK-like)"/>
    <property type="match status" value="1"/>
</dbReference>
<evidence type="ECO:0000256" key="6">
    <source>
        <dbReference type="ARBA" id="ARBA00023136"/>
    </source>
</evidence>
<feature type="compositionally biased region" description="Polar residues" evidence="9">
    <location>
        <begin position="1214"/>
        <end position="1228"/>
    </location>
</feature>
<dbReference type="GO" id="GO:0007168">
    <property type="term" value="P:receptor guanylyl cyclase signaling pathway"/>
    <property type="evidence" value="ECO:0007669"/>
    <property type="project" value="TreeGrafter"/>
</dbReference>
<dbReference type="Proteomes" id="UP000735302">
    <property type="component" value="Unassembled WGS sequence"/>
</dbReference>
<dbReference type="InterPro" id="IPR050401">
    <property type="entry name" value="Cyclic_nucleotide_synthase"/>
</dbReference>
<proteinExistence type="predicted"/>
<dbReference type="InterPro" id="IPR001245">
    <property type="entry name" value="Ser-Thr/Tyr_kinase_cat_dom"/>
</dbReference>
<dbReference type="GO" id="GO:0004016">
    <property type="term" value="F:adenylate cyclase activity"/>
    <property type="evidence" value="ECO:0007669"/>
    <property type="project" value="TreeGrafter"/>
</dbReference>
<keyword evidence="3 10" id="KW-0812">Transmembrane</keyword>
<feature type="compositionally biased region" description="Basic and acidic residues" evidence="9">
    <location>
        <begin position="1196"/>
        <end position="1212"/>
    </location>
</feature>
<dbReference type="Pfam" id="PF01094">
    <property type="entry name" value="ANF_receptor"/>
    <property type="match status" value="1"/>
</dbReference>
<comment type="caution">
    <text evidence="12">The sequence shown here is derived from an EMBL/GenBank/DDBJ whole genome shotgun (WGS) entry which is preliminary data.</text>
</comment>
<dbReference type="InterPro" id="IPR001828">
    <property type="entry name" value="ANF_lig-bd_rcpt"/>
</dbReference>
<dbReference type="GO" id="GO:0004672">
    <property type="term" value="F:protein kinase activity"/>
    <property type="evidence" value="ECO:0007669"/>
    <property type="project" value="InterPro"/>
</dbReference>
<keyword evidence="4" id="KW-0547">Nucleotide-binding</keyword>
<evidence type="ECO:0000256" key="9">
    <source>
        <dbReference type="SAM" id="MobiDB-lite"/>
    </source>
</evidence>
<dbReference type="Pfam" id="PF07714">
    <property type="entry name" value="PK_Tyr_Ser-Thr"/>
    <property type="match status" value="1"/>
</dbReference>
<keyword evidence="5 10" id="KW-1133">Transmembrane helix</keyword>
<dbReference type="PROSITE" id="PS50011">
    <property type="entry name" value="PROTEIN_KINASE_DOM"/>
    <property type="match status" value="1"/>
</dbReference>
<evidence type="ECO:0000256" key="1">
    <source>
        <dbReference type="ARBA" id="ARBA00004370"/>
    </source>
</evidence>
<evidence type="ECO:0000256" key="10">
    <source>
        <dbReference type="SAM" id="Phobius"/>
    </source>
</evidence>
<evidence type="ECO:0000256" key="8">
    <source>
        <dbReference type="ARBA" id="ARBA00023293"/>
    </source>
</evidence>
<keyword evidence="6 10" id="KW-0472">Membrane</keyword>
<comment type="subcellular location">
    <subcellularLocation>
        <location evidence="1">Membrane</location>
    </subcellularLocation>
</comment>
<feature type="region of interest" description="Disordered" evidence="9">
    <location>
        <begin position="711"/>
        <end position="731"/>
    </location>
</feature>
<feature type="region of interest" description="Disordered" evidence="9">
    <location>
        <begin position="1000"/>
        <end position="1107"/>
    </location>
</feature>
<dbReference type="Gene3D" id="1.10.510.10">
    <property type="entry name" value="Transferase(Phosphotransferase) domain 1"/>
    <property type="match status" value="2"/>
</dbReference>
<reference evidence="12 13" key="1">
    <citation type="journal article" date="2021" name="Elife">
        <title>Chloroplast acquisition without the gene transfer in kleptoplastic sea slugs, Plakobranchus ocellatus.</title>
        <authorList>
            <person name="Maeda T."/>
            <person name="Takahashi S."/>
            <person name="Yoshida T."/>
            <person name="Shimamura S."/>
            <person name="Takaki Y."/>
            <person name="Nagai Y."/>
            <person name="Toyoda A."/>
            <person name="Suzuki Y."/>
            <person name="Arimoto A."/>
            <person name="Ishii H."/>
            <person name="Satoh N."/>
            <person name="Nishiyama T."/>
            <person name="Hasebe M."/>
            <person name="Maruyama T."/>
            <person name="Minagawa J."/>
            <person name="Obokata J."/>
            <person name="Shigenobu S."/>
        </authorList>
    </citation>
    <scope>NUCLEOTIDE SEQUENCE [LARGE SCALE GENOMIC DNA]</scope>
</reference>
<evidence type="ECO:0000256" key="7">
    <source>
        <dbReference type="ARBA" id="ARBA00023239"/>
    </source>
</evidence>
<dbReference type="GO" id="GO:0005886">
    <property type="term" value="C:plasma membrane"/>
    <property type="evidence" value="ECO:0007669"/>
    <property type="project" value="TreeGrafter"/>
</dbReference>
<keyword evidence="8" id="KW-0141">cGMP biosynthesis</keyword>
<feature type="compositionally biased region" description="Polar residues" evidence="9">
    <location>
        <begin position="687"/>
        <end position="698"/>
    </location>
</feature>
<gene>
    <name evidence="12" type="ORF">PoB_004675300</name>
</gene>
<dbReference type="GO" id="GO:0004383">
    <property type="term" value="F:guanylate cyclase activity"/>
    <property type="evidence" value="ECO:0007669"/>
    <property type="project" value="UniProtKB-EC"/>
</dbReference>
<feature type="region of interest" description="Disordered" evidence="9">
    <location>
        <begin position="414"/>
        <end position="447"/>
    </location>
</feature>
<evidence type="ECO:0000256" key="4">
    <source>
        <dbReference type="ARBA" id="ARBA00022741"/>
    </source>
</evidence>
<feature type="transmembrane region" description="Helical" evidence="10">
    <location>
        <begin position="334"/>
        <end position="360"/>
    </location>
</feature>